<dbReference type="Gene3D" id="3.30.530.20">
    <property type="match status" value="1"/>
</dbReference>
<gene>
    <name evidence="1" type="ORF">GCM10017557_16100</name>
</gene>
<sequence length="156" mass="17259">MALSCAYDPGVVLIHLCRDTPLSADEAWRRLTVWERHADVVPLTRIQVVTEPPRGAGTVFVARTGVGPVAFDDRMEVVVWQAPRDGAPGLCRLVKRGRVVLGWAEIEVRPAAGDGSQVVWREEAGVRGLPRAFDPLLGRATRWMFGRVVDRLLSRP</sequence>
<dbReference type="AlphaFoldDB" id="A0A7G1NWF3"/>
<dbReference type="Proteomes" id="UP000516444">
    <property type="component" value="Chromosome"/>
</dbReference>
<dbReference type="InterPro" id="IPR023393">
    <property type="entry name" value="START-like_dom_sf"/>
</dbReference>
<name>A0A7G1NWF3_9ACTN</name>
<dbReference type="SUPFAM" id="SSF55961">
    <property type="entry name" value="Bet v1-like"/>
    <property type="match status" value="1"/>
</dbReference>
<accession>A0A7G1NWF3</accession>
<reference evidence="1 2" key="1">
    <citation type="journal article" date="2014" name="Int. J. Syst. Evol. Microbiol.">
        <title>Complete genome sequence of Corynebacterium casei LMG S-19264T (=DSM 44701T), isolated from a smear-ripened cheese.</title>
        <authorList>
            <consortium name="US DOE Joint Genome Institute (JGI-PGF)"/>
            <person name="Walter F."/>
            <person name="Albersmeier A."/>
            <person name="Kalinowski J."/>
            <person name="Ruckert C."/>
        </authorList>
    </citation>
    <scope>NUCLEOTIDE SEQUENCE [LARGE SCALE GENOMIC DNA]</scope>
    <source>
        <strain evidence="1 2">JCM 4677</strain>
    </source>
</reference>
<evidence type="ECO:0000313" key="2">
    <source>
        <dbReference type="Proteomes" id="UP000516444"/>
    </source>
</evidence>
<dbReference type="EMBL" id="AP023440">
    <property type="protein sequence ID" value="BCL26751.1"/>
    <property type="molecule type" value="Genomic_DNA"/>
</dbReference>
<evidence type="ECO:0000313" key="1">
    <source>
        <dbReference type="EMBL" id="BCL26751.1"/>
    </source>
</evidence>
<dbReference type="KEGG" id="sgm:GCM10017557_16100"/>
<evidence type="ECO:0008006" key="3">
    <source>
        <dbReference type="Google" id="ProtNLM"/>
    </source>
</evidence>
<protein>
    <recommendedName>
        <fullName evidence="3">SRPBCC family protein</fullName>
    </recommendedName>
</protein>
<proteinExistence type="predicted"/>
<organism evidence="1 2">
    <name type="scientific">Streptomyces aurantiacus</name>
    <dbReference type="NCBI Taxonomy" id="47760"/>
    <lineage>
        <taxon>Bacteria</taxon>
        <taxon>Bacillati</taxon>
        <taxon>Actinomycetota</taxon>
        <taxon>Actinomycetes</taxon>
        <taxon>Kitasatosporales</taxon>
        <taxon>Streptomycetaceae</taxon>
        <taxon>Streptomyces</taxon>
        <taxon>Streptomyces aurantiacus group</taxon>
    </lineage>
</organism>
<keyword evidence="2" id="KW-1185">Reference proteome</keyword>